<organism evidence="2">
    <name type="scientific">Lysobacter firmicutimachus</name>
    <dbReference type="NCBI Taxonomy" id="1792846"/>
    <lineage>
        <taxon>Bacteria</taxon>
        <taxon>Pseudomonadati</taxon>
        <taxon>Pseudomonadota</taxon>
        <taxon>Gammaproteobacteria</taxon>
        <taxon>Lysobacterales</taxon>
        <taxon>Lysobacteraceae</taxon>
        <taxon>Lysobacter</taxon>
    </lineage>
</organism>
<evidence type="ECO:0000313" key="2">
    <source>
        <dbReference type="EMBL" id="XCO75439.1"/>
    </source>
</evidence>
<name>A0AAU8MWC5_9GAMM</name>
<sequence>MTPCWGCGRPARGFGHLDLRRRIADPRRTPYRWAFCSTTCQDAFHQLYATRARTNPGAVEELLPVPHPLSHEAQRACLTALAQVAERVGFDVPLAQYSQVQATEVIEAVTMAYESSLREQADPRNKPMPLPLDPDRPFDDPIPF</sequence>
<dbReference type="Pfam" id="PF20121">
    <property type="entry name" value="DUF6511"/>
    <property type="match status" value="1"/>
</dbReference>
<feature type="region of interest" description="Disordered" evidence="1">
    <location>
        <begin position="117"/>
        <end position="144"/>
    </location>
</feature>
<proteinExistence type="predicted"/>
<accession>A0AAU8MWC5</accession>
<feature type="compositionally biased region" description="Basic and acidic residues" evidence="1">
    <location>
        <begin position="133"/>
        <end position="144"/>
    </location>
</feature>
<dbReference type="AlphaFoldDB" id="A0AAU8MWC5"/>
<reference evidence="2" key="1">
    <citation type="submission" date="2024-06" db="EMBL/GenBank/DDBJ databases">
        <authorList>
            <person name="Li S."/>
        </authorList>
    </citation>
    <scope>NUCLEOTIDE SEQUENCE</scope>
    <source>
        <strain evidence="2">SR10</strain>
    </source>
</reference>
<gene>
    <name evidence="2" type="ORF">ABU614_01160</name>
</gene>
<protein>
    <submittedName>
        <fullName evidence="2">DUF6511 domain-containing protein</fullName>
    </submittedName>
</protein>
<dbReference type="RefSeq" id="WP_363798461.1">
    <property type="nucleotide sequence ID" value="NZ_CP159925.1"/>
</dbReference>
<evidence type="ECO:0000256" key="1">
    <source>
        <dbReference type="SAM" id="MobiDB-lite"/>
    </source>
</evidence>
<dbReference type="EMBL" id="CP159925">
    <property type="protein sequence ID" value="XCO75439.1"/>
    <property type="molecule type" value="Genomic_DNA"/>
</dbReference>
<dbReference type="InterPro" id="IPR045422">
    <property type="entry name" value="DUF6511"/>
</dbReference>